<organism evidence="5 6">
    <name type="scientific">Actinoallomurus liliacearum</name>
    <dbReference type="NCBI Taxonomy" id="1080073"/>
    <lineage>
        <taxon>Bacteria</taxon>
        <taxon>Bacillati</taxon>
        <taxon>Actinomycetota</taxon>
        <taxon>Actinomycetes</taxon>
        <taxon>Streptosporangiales</taxon>
        <taxon>Thermomonosporaceae</taxon>
        <taxon>Actinoallomurus</taxon>
    </lineage>
</organism>
<dbReference type="InterPro" id="IPR000669">
    <property type="entry name" value="Mannitol_DH"/>
</dbReference>
<dbReference type="InterPro" id="IPR008927">
    <property type="entry name" value="6-PGluconate_DH-like_C_sf"/>
</dbReference>
<reference evidence="6" key="1">
    <citation type="journal article" date="2019" name="Int. J. Syst. Evol. Microbiol.">
        <title>The Global Catalogue of Microorganisms (GCM) 10K type strain sequencing project: providing services to taxonomists for standard genome sequencing and annotation.</title>
        <authorList>
            <consortium name="The Broad Institute Genomics Platform"/>
            <consortium name="The Broad Institute Genome Sequencing Center for Infectious Disease"/>
            <person name="Wu L."/>
            <person name="Ma J."/>
        </authorList>
    </citation>
    <scope>NUCLEOTIDE SEQUENCE [LARGE SCALE GENOMIC DNA]</scope>
    <source>
        <strain evidence="6">JCM 17938</strain>
    </source>
</reference>
<dbReference type="InterPro" id="IPR050988">
    <property type="entry name" value="Mannitol_DH/Oxidoreductase"/>
</dbReference>
<dbReference type="EMBL" id="BAABHJ010000008">
    <property type="protein sequence ID" value="GAA4607854.1"/>
    <property type="molecule type" value="Genomic_DNA"/>
</dbReference>
<evidence type="ECO:0000313" key="6">
    <source>
        <dbReference type="Proteomes" id="UP001500212"/>
    </source>
</evidence>
<dbReference type="PANTHER" id="PTHR43362:SF1">
    <property type="entry name" value="MANNITOL DEHYDROGENASE 2-RELATED"/>
    <property type="match status" value="1"/>
</dbReference>
<keyword evidence="1" id="KW-0560">Oxidoreductase</keyword>
<dbReference type="Pfam" id="PF01232">
    <property type="entry name" value="Mannitol_dh"/>
    <property type="match status" value="1"/>
</dbReference>
<dbReference type="SUPFAM" id="SSF48179">
    <property type="entry name" value="6-phosphogluconate dehydrogenase C-terminal domain-like"/>
    <property type="match status" value="1"/>
</dbReference>
<accession>A0ABP8TJ74</accession>
<evidence type="ECO:0000313" key="5">
    <source>
        <dbReference type="EMBL" id="GAA4607854.1"/>
    </source>
</evidence>
<name>A0ABP8TJ74_9ACTN</name>
<sequence length="453" mass="49517">MNTHQWEDTMRLSLTTRPRPVPSSVGIVHLGIGAFHRAHQAVYTEDAGDGWGICGITQRSATVVDQLAPQDGLYSVLERGSEGVSARIIGAVREVRTGDATAERIADSAVRIVSLTVTEKGYRHDPATGRLRMDDPEVCLDLTGREPRTVLGRLVRGLSRREAPVTVLCCDNLTANGATLRGMVEEYAERAGVKITCATAFPATMVDRIVPATTPADLDEAERLLGVRDHGVVVTEPFTQWVIEDSFAAGRPAWDKAGAIFTGDVAPYELMKLRLLNGSHSMLAYLGSRFEYAAEAVDALGDAVRRYMDEDATPTLTVPAGFDLEEYKASLLTRFANPALRHRTAQIAMDGSQKLPQRLLGVVRDRLAAGAEPRWAALAVAAWMRHVWTAKELDDPLADHLRMAVSRAGRPDEVVDALLGITEVFGPDLREFRVFRDLLVEHLTELTADGSPY</sequence>
<dbReference type="InterPro" id="IPR013328">
    <property type="entry name" value="6PGD_dom2"/>
</dbReference>
<protein>
    <submittedName>
        <fullName evidence="5">Mannitol dehydrogenase family protein</fullName>
    </submittedName>
</protein>
<dbReference type="InterPro" id="IPR013118">
    <property type="entry name" value="Mannitol_DH_C"/>
</dbReference>
<proteinExistence type="predicted"/>
<gene>
    <name evidence="5" type="ORF">GCM10023195_30210</name>
</gene>
<dbReference type="InterPro" id="IPR013131">
    <property type="entry name" value="Mannitol_DH_N"/>
</dbReference>
<dbReference type="PANTHER" id="PTHR43362">
    <property type="entry name" value="MANNITOL DEHYDROGENASE DSF1-RELATED"/>
    <property type="match status" value="1"/>
</dbReference>
<feature type="domain" description="Mannitol dehydrogenase C-terminal" evidence="4">
    <location>
        <begin position="264"/>
        <end position="441"/>
    </location>
</feature>
<evidence type="ECO:0000256" key="2">
    <source>
        <dbReference type="ARBA" id="ARBA00048615"/>
    </source>
</evidence>
<dbReference type="PRINTS" id="PR00084">
    <property type="entry name" value="MTLDHDRGNASE"/>
</dbReference>
<dbReference type="Pfam" id="PF08125">
    <property type="entry name" value="Mannitol_dh_C"/>
    <property type="match status" value="1"/>
</dbReference>
<dbReference type="Gene3D" id="3.40.50.720">
    <property type="entry name" value="NAD(P)-binding Rossmann-like Domain"/>
    <property type="match status" value="1"/>
</dbReference>
<dbReference type="InterPro" id="IPR036291">
    <property type="entry name" value="NAD(P)-bd_dom_sf"/>
</dbReference>
<comment type="caution">
    <text evidence="5">The sequence shown here is derived from an EMBL/GenBank/DDBJ whole genome shotgun (WGS) entry which is preliminary data.</text>
</comment>
<dbReference type="Proteomes" id="UP001500212">
    <property type="component" value="Unassembled WGS sequence"/>
</dbReference>
<evidence type="ECO:0000256" key="1">
    <source>
        <dbReference type="ARBA" id="ARBA00023002"/>
    </source>
</evidence>
<feature type="domain" description="Mannitol dehydrogenase N-terminal" evidence="3">
    <location>
        <begin position="26"/>
        <end position="256"/>
    </location>
</feature>
<comment type="catalytic activity">
    <reaction evidence="2">
        <text>D-mannitol 1-phosphate + NAD(+) = beta-D-fructose 6-phosphate + NADH + H(+)</text>
        <dbReference type="Rhea" id="RHEA:19661"/>
        <dbReference type="ChEBI" id="CHEBI:15378"/>
        <dbReference type="ChEBI" id="CHEBI:57540"/>
        <dbReference type="ChEBI" id="CHEBI:57634"/>
        <dbReference type="ChEBI" id="CHEBI:57945"/>
        <dbReference type="ChEBI" id="CHEBI:61381"/>
        <dbReference type="EC" id="1.1.1.17"/>
    </reaction>
</comment>
<dbReference type="SUPFAM" id="SSF51735">
    <property type="entry name" value="NAD(P)-binding Rossmann-fold domains"/>
    <property type="match status" value="1"/>
</dbReference>
<dbReference type="Gene3D" id="1.10.1040.10">
    <property type="entry name" value="N-(1-d-carboxylethyl)-l-norvaline Dehydrogenase, domain 2"/>
    <property type="match status" value="1"/>
</dbReference>
<evidence type="ECO:0000259" key="3">
    <source>
        <dbReference type="Pfam" id="PF01232"/>
    </source>
</evidence>
<keyword evidence="6" id="KW-1185">Reference proteome</keyword>
<evidence type="ECO:0000259" key="4">
    <source>
        <dbReference type="Pfam" id="PF08125"/>
    </source>
</evidence>